<organism evidence="1 2">
    <name type="scientific">Sulfitobacter alexandrii</name>
    <dbReference type="NCBI Taxonomy" id="1917485"/>
    <lineage>
        <taxon>Bacteria</taxon>
        <taxon>Pseudomonadati</taxon>
        <taxon>Pseudomonadota</taxon>
        <taxon>Alphaproteobacteria</taxon>
        <taxon>Rhodobacterales</taxon>
        <taxon>Roseobacteraceae</taxon>
        <taxon>Sulfitobacter</taxon>
    </lineage>
</organism>
<protein>
    <recommendedName>
        <fullName evidence="3">Translocase</fullName>
    </recommendedName>
</protein>
<dbReference type="EMBL" id="CP018076">
    <property type="protein sequence ID" value="APE45164.1"/>
    <property type="molecule type" value="Genomic_DNA"/>
</dbReference>
<evidence type="ECO:0000313" key="1">
    <source>
        <dbReference type="EMBL" id="APE45164.1"/>
    </source>
</evidence>
<sequence length="336" mass="35577">MIRMQQILTVAGTLACAIGIGFVMQNSDTAKQRYGDEGTKAPKELEDKATSAMLDVQQIKLTSGAFKMDGDLPESPALSVSTPDENLIEVRAPRSVLEGPPSTGATDAATGCEITAEAQAVAAAMVDLRLKAPCLPNERVTVHHNGMIFTETTDARGELETTVPALATEAMFILAFGNGDGAVAQAEVEELNDYTRAVLQWKGKAGFEIHAREFGANYGDAGHHWKEAPGEVANAVTGRSGVLTRHGDSSAPDPLLAEVYTFPKAASQQTGNILLSVEAEITDANCGIEAEAQSLQLEEDGQIRTQDLILSVPECEAVGSFLVLNNLLQDLKVAAQ</sequence>
<name>A0A1J0WLE7_9RHOB</name>
<dbReference type="OrthoDB" id="7956241at2"/>
<proteinExistence type="predicted"/>
<dbReference type="KEGG" id="suam:BOO69_18385"/>
<dbReference type="STRING" id="1917485.BOO69_18385"/>
<dbReference type="RefSeq" id="WP_071973512.1">
    <property type="nucleotide sequence ID" value="NZ_CP018076.1"/>
</dbReference>
<dbReference type="AlphaFoldDB" id="A0A1J0WLE7"/>
<keyword evidence="2" id="KW-1185">Reference proteome</keyword>
<gene>
    <name evidence="1" type="ORF">BOO69_18385</name>
</gene>
<dbReference type="Proteomes" id="UP000181897">
    <property type="component" value="Chromosome"/>
</dbReference>
<evidence type="ECO:0000313" key="2">
    <source>
        <dbReference type="Proteomes" id="UP000181897"/>
    </source>
</evidence>
<accession>A0A1J0WLE7</accession>
<reference evidence="1 2" key="1">
    <citation type="submission" date="2016-11" db="EMBL/GenBank/DDBJ databases">
        <title>Complete genome sequence of Sulfitobacter sp. AM1-D1, a toxic bacteria associated with marine dinoflagellate Alexandrium minutum in East China Sea.</title>
        <authorList>
            <person name="Yang Q."/>
            <person name="Zhang X."/>
            <person name="Tian X."/>
        </authorList>
    </citation>
    <scope>NUCLEOTIDE SEQUENCE [LARGE SCALE GENOMIC DNA]</scope>
    <source>
        <strain evidence="1 2">AM1-D1</strain>
    </source>
</reference>
<evidence type="ECO:0008006" key="3">
    <source>
        <dbReference type="Google" id="ProtNLM"/>
    </source>
</evidence>
<dbReference type="PROSITE" id="PS51257">
    <property type="entry name" value="PROKAR_LIPOPROTEIN"/>
    <property type="match status" value="1"/>
</dbReference>